<feature type="active site" description="O-(5'-phospho-DNA)-serine intermediate" evidence="4 5">
    <location>
        <position position="24"/>
    </location>
</feature>
<dbReference type="SMART" id="SM00857">
    <property type="entry name" value="Resolvase"/>
    <property type="match status" value="1"/>
</dbReference>
<sequence>MAATRRKRTSNPTAVRVLGYLRVSTAEQADSRAGLDAQRATIAAEAERQGWTVEYVTDPGYSAKDLNRPALTDALSRLDRGEADVLVAAKLDRVSRSVADFAALLDRSRRKGWRLVCLDLGVDTSTASGELVSNMIASAAQYERRLISQRTKDGLAAKRAAGVRLGRPPVLPTEVVARIVRERQAGATLRAIAEGLTADGVPTARGKAKWSISSVQAVLAGQDAARFTSGS</sequence>
<dbReference type="PROSITE" id="PS00397">
    <property type="entry name" value="RECOMBINASES_1"/>
    <property type="match status" value="1"/>
</dbReference>
<keyword evidence="1" id="KW-0229">DNA integration</keyword>
<name>A0A8J3CGU6_9PSEU</name>
<dbReference type="EMBL" id="BMMK01000021">
    <property type="protein sequence ID" value="GGM67143.1"/>
    <property type="molecule type" value="Genomic_DNA"/>
</dbReference>
<evidence type="ECO:0000256" key="1">
    <source>
        <dbReference type="ARBA" id="ARBA00022908"/>
    </source>
</evidence>
<comment type="caution">
    <text evidence="7">The sequence shown here is derived from an EMBL/GenBank/DDBJ whole genome shotgun (WGS) entry which is preliminary data.</text>
</comment>
<evidence type="ECO:0000256" key="2">
    <source>
        <dbReference type="ARBA" id="ARBA00023125"/>
    </source>
</evidence>
<dbReference type="RefSeq" id="WP_189060114.1">
    <property type="nucleotide sequence ID" value="NZ_BMMK01000021.1"/>
</dbReference>
<dbReference type="Gene3D" id="3.40.50.1390">
    <property type="entry name" value="Resolvase, N-terminal catalytic domain"/>
    <property type="match status" value="1"/>
</dbReference>
<keyword evidence="8" id="KW-1185">Reference proteome</keyword>
<evidence type="ECO:0000259" key="6">
    <source>
        <dbReference type="PROSITE" id="PS51736"/>
    </source>
</evidence>
<dbReference type="CDD" id="cd00338">
    <property type="entry name" value="Ser_Recombinase"/>
    <property type="match status" value="1"/>
</dbReference>
<feature type="domain" description="Resolvase/invertase-type recombinase catalytic" evidence="6">
    <location>
        <begin position="16"/>
        <end position="162"/>
    </location>
</feature>
<dbReference type="SUPFAM" id="SSF53041">
    <property type="entry name" value="Resolvase-like"/>
    <property type="match status" value="1"/>
</dbReference>
<dbReference type="InterPro" id="IPR006118">
    <property type="entry name" value="Recombinase_CS"/>
</dbReference>
<gene>
    <name evidence="7" type="ORF">GCM10012275_42070</name>
</gene>
<dbReference type="AlphaFoldDB" id="A0A8J3CGU6"/>
<evidence type="ECO:0000313" key="8">
    <source>
        <dbReference type="Proteomes" id="UP000637578"/>
    </source>
</evidence>
<evidence type="ECO:0000256" key="5">
    <source>
        <dbReference type="PROSITE-ProRule" id="PRU10137"/>
    </source>
</evidence>
<protein>
    <submittedName>
        <fullName evidence="7">Resolvase</fullName>
    </submittedName>
</protein>
<proteinExistence type="predicted"/>
<dbReference type="Pfam" id="PF07508">
    <property type="entry name" value="Recombinase"/>
    <property type="match status" value="1"/>
</dbReference>
<dbReference type="InterPro" id="IPR011109">
    <property type="entry name" value="DNA_bind_recombinase_dom"/>
</dbReference>
<dbReference type="GO" id="GO:0015074">
    <property type="term" value="P:DNA integration"/>
    <property type="evidence" value="ECO:0007669"/>
    <property type="project" value="UniProtKB-KW"/>
</dbReference>
<dbReference type="InterPro" id="IPR006119">
    <property type="entry name" value="Resolv_N"/>
</dbReference>
<keyword evidence="3" id="KW-0233">DNA recombination</keyword>
<reference evidence="7" key="2">
    <citation type="submission" date="2020-09" db="EMBL/GenBank/DDBJ databases">
        <authorList>
            <person name="Sun Q."/>
            <person name="Zhou Y."/>
        </authorList>
    </citation>
    <scope>NUCLEOTIDE SEQUENCE</scope>
    <source>
        <strain evidence="7">CGMCC 4.5737</strain>
    </source>
</reference>
<dbReference type="PROSITE" id="PS51736">
    <property type="entry name" value="RECOMBINASES_3"/>
    <property type="match status" value="1"/>
</dbReference>
<dbReference type="InterPro" id="IPR050639">
    <property type="entry name" value="SSR_resolvase"/>
</dbReference>
<organism evidence="7 8">
    <name type="scientific">Longimycelium tulufanense</name>
    <dbReference type="NCBI Taxonomy" id="907463"/>
    <lineage>
        <taxon>Bacteria</taxon>
        <taxon>Bacillati</taxon>
        <taxon>Actinomycetota</taxon>
        <taxon>Actinomycetes</taxon>
        <taxon>Pseudonocardiales</taxon>
        <taxon>Pseudonocardiaceae</taxon>
        <taxon>Longimycelium</taxon>
    </lineage>
</organism>
<reference evidence="7" key="1">
    <citation type="journal article" date="2014" name="Int. J. Syst. Evol. Microbiol.">
        <title>Complete genome sequence of Corynebacterium casei LMG S-19264T (=DSM 44701T), isolated from a smear-ripened cheese.</title>
        <authorList>
            <consortium name="US DOE Joint Genome Institute (JGI-PGF)"/>
            <person name="Walter F."/>
            <person name="Albersmeier A."/>
            <person name="Kalinowski J."/>
            <person name="Ruckert C."/>
        </authorList>
    </citation>
    <scope>NUCLEOTIDE SEQUENCE</scope>
    <source>
        <strain evidence="7">CGMCC 4.5737</strain>
    </source>
</reference>
<dbReference type="GO" id="GO:0000150">
    <property type="term" value="F:DNA strand exchange activity"/>
    <property type="evidence" value="ECO:0007669"/>
    <property type="project" value="InterPro"/>
</dbReference>
<dbReference type="Pfam" id="PF00239">
    <property type="entry name" value="Resolvase"/>
    <property type="match status" value="1"/>
</dbReference>
<dbReference type="PANTHER" id="PTHR30461:SF2">
    <property type="entry name" value="SERINE RECOMBINASE PINE-RELATED"/>
    <property type="match status" value="1"/>
</dbReference>
<accession>A0A8J3CGU6</accession>
<dbReference type="GO" id="GO:0003677">
    <property type="term" value="F:DNA binding"/>
    <property type="evidence" value="ECO:0007669"/>
    <property type="project" value="UniProtKB-KW"/>
</dbReference>
<keyword evidence="2" id="KW-0238">DNA-binding</keyword>
<dbReference type="InterPro" id="IPR036162">
    <property type="entry name" value="Resolvase-like_N_sf"/>
</dbReference>
<evidence type="ECO:0000256" key="4">
    <source>
        <dbReference type="PIRSR" id="PIRSR606118-50"/>
    </source>
</evidence>
<dbReference type="Proteomes" id="UP000637578">
    <property type="component" value="Unassembled WGS sequence"/>
</dbReference>
<dbReference type="PANTHER" id="PTHR30461">
    <property type="entry name" value="DNA-INVERTASE FROM LAMBDOID PROPHAGE"/>
    <property type="match status" value="1"/>
</dbReference>
<evidence type="ECO:0000313" key="7">
    <source>
        <dbReference type="EMBL" id="GGM67143.1"/>
    </source>
</evidence>
<evidence type="ECO:0000256" key="3">
    <source>
        <dbReference type="ARBA" id="ARBA00023172"/>
    </source>
</evidence>